<feature type="coiled-coil region" evidence="3">
    <location>
        <begin position="311"/>
        <end position="369"/>
    </location>
</feature>
<keyword evidence="8" id="KW-1185">Reference proteome</keyword>
<name>A0AAN9V3Y3_9ORTH</name>
<dbReference type="InterPro" id="IPR048349">
    <property type="entry name" value="CCDC22_N"/>
</dbReference>
<feature type="coiled-coil region" evidence="3">
    <location>
        <begin position="571"/>
        <end position="617"/>
    </location>
</feature>
<dbReference type="GO" id="GO:2000060">
    <property type="term" value="P:positive regulation of ubiquitin-dependent protein catabolic process"/>
    <property type="evidence" value="ECO:0007669"/>
    <property type="project" value="TreeGrafter"/>
</dbReference>
<feature type="domain" description="CCDC22 N-terminal" evidence="6">
    <location>
        <begin position="1"/>
        <end position="107"/>
    </location>
</feature>
<comment type="caution">
    <text evidence="7">The sequence shown here is derived from an EMBL/GenBank/DDBJ whole genome shotgun (WGS) entry which is preliminary data.</text>
</comment>
<dbReference type="PANTHER" id="PTHR15668">
    <property type="entry name" value="JM1 PROTEIN"/>
    <property type="match status" value="1"/>
</dbReference>
<protein>
    <recommendedName>
        <fullName evidence="2">Coiled-coil domain-containing protein 22 homolog</fullName>
    </recommendedName>
</protein>
<feature type="region of interest" description="Disordered" evidence="4">
    <location>
        <begin position="418"/>
        <end position="440"/>
    </location>
</feature>
<evidence type="ECO:0000313" key="8">
    <source>
        <dbReference type="Proteomes" id="UP001378592"/>
    </source>
</evidence>
<dbReference type="PANTHER" id="PTHR15668:SF4">
    <property type="entry name" value="COILED-COIL DOMAIN-CONTAINING PROTEIN 22"/>
    <property type="match status" value="1"/>
</dbReference>
<dbReference type="InterPro" id="IPR048348">
    <property type="entry name" value="CCDC22_CC"/>
</dbReference>
<evidence type="ECO:0000259" key="5">
    <source>
        <dbReference type="Pfam" id="PF05667"/>
    </source>
</evidence>
<keyword evidence="3" id="KW-0175">Coiled coil</keyword>
<organism evidence="7 8">
    <name type="scientific">Gryllus longicercus</name>
    <dbReference type="NCBI Taxonomy" id="2509291"/>
    <lineage>
        <taxon>Eukaryota</taxon>
        <taxon>Metazoa</taxon>
        <taxon>Ecdysozoa</taxon>
        <taxon>Arthropoda</taxon>
        <taxon>Hexapoda</taxon>
        <taxon>Insecta</taxon>
        <taxon>Pterygota</taxon>
        <taxon>Neoptera</taxon>
        <taxon>Polyneoptera</taxon>
        <taxon>Orthoptera</taxon>
        <taxon>Ensifera</taxon>
        <taxon>Gryllidea</taxon>
        <taxon>Grylloidea</taxon>
        <taxon>Gryllidae</taxon>
        <taxon>Gryllinae</taxon>
        <taxon>Gryllus</taxon>
    </lineage>
</organism>
<feature type="coiled-coil region" evidence="3">
    <location>
        <begin position="491"/>
        <end position="518"/>
    </location>
</feature>
<comment type="similarity">
    <text evidence="1">Belongs to the CCDC22 family.</text>
</comment>
<dbReference type="InterPro" id="IPR008530">
    <property type="entry name" value="CCDC22"/>
</dbReference>
<evidence type="ECO:0000256" key="4">
    <source>
        <dbReference type="SAM" id="MobiDB-lite"/>
    </source>
</evidence>
<dbReference type="Pfam" id="PF21674">
    <property type="entry name" value="CCDC22_N"/>
    <property type="match status" value="1"/>
</dbReference>
<dbReference type="AlphaFoldDB" id="A0AAN9V3Y3"/>
<evidence type="ECO:0000256" key="1">
    <source>
        <dbReference type="ARBA" id="ARBA00006438"/>
    </source>
</evidence>
<proteinExistence type="inferred from homology"/>
<sequence>MEEVDNIIIHSLRKIGCDIEDEIDSLKLFSPELVVQAAVKCLDIIQPQLGLPHSLPPSMSARFRLGASLAQACVDLGYPGEMGYQTFLYSNEADVRRVFMFLIEKLPKEAEKSIIEPAGRTEILVKQIGEVLKKQLQSPWLPSYCWRRGVRWREDGSWSREGCGHHQPFSSCDLNIPKTVNLKNDVSQAWCEYYVRYLPLVTDQVANRRQLVPSLINFNEKSIALKERLSLSVPSESICIKIPQRLLTCLVQDVEKSSQLDFSQQLMYVNDSGEKSKLNQSALSDKFQNSQVTTAVQNLDDIRTDPTSVALMKQKQEEEQLEKTREEVENFVEVTKETLLSVKKLSAKLAQLNEDLPGEEKALKELEERYAVKKRTYDLLPDAEANLSKLQSMVESSAQKLVSLAAQWEKHRAPLLEQYRGAKERNSNKASESQKQADAVRALKEKARELSDEIRCKEQLHSQLVAEYESISKDTKRSAYTRRIMEIIGNIRKQKEEIDKVINDTRELQKEINNLTGRLDRSFTDADERIFRDAKKDEVARRAYKLLATLHSDCSELVQMVEETGATVREIRDLEEQIEIESAKNVGANLERVSADLKQMKQENAALTAQLKSKLQSNNVKTV</sequence>
<dbReference type="Proteomes" id="UP001378592">
    <property type="component" value="Unassembled WGS sequence"/>
</dbReference>
<dbReference type="EMBL" id="JAZDUA010000774">
    <property type="protein sequence ID" value="KAK7789358.1"/>
    <property type="molecule type" value="Genomic_DNA"/>
</dbReference>
<evidence type="ECO:0000256" key="3">
    <source>
        <dbReference type="SAM" id="Coils"/>
    </source>
</evidence>
<evidence type="ECO:0000259" key="6">
    <source>
        <dbReference type="Pfam" id="PF21674"/>
    </source>
</evidence>
<evidence type="ECO:0000313" key="7">
    <source>
        <dbReference type="EMBL" id="KAK7789358.1"/>
    </source>
</evidence>
<feature type="domain" description="CCDC22 coiled-coil" evidence="5">
    <location>
        <begin position="126"/>
        <end position="584"/>
    </location>
</feature>
<reference evidence="7 8" key="1">
    <citation type="submission" date="2024-03" db="EMBL/GenBank/DDBJ databases">
        <title>The genome assembly and annotation of the cricket Gryllus longicercus Weissman &amp; Gray.</title>
        <authorList>
            <person name="Szrajer S."/>
            <person name="Gray D."/>
            <person name="Ylla G."/>
        </authorList>
    </citation>
    <scope>NUCLEOTIDE SEQUENCE [LARGE SCALE GENOMIC DNA]</scope>
    <source>
        <strain evidence="7">DAG 2021-001</strain>
        <tissue evidence="7">Whole body minus gut</tissue>
    </source>
</reference>
<feature type="compositionally biased region" description="Basic and acidic residues" evidence="4">
    <location>
        <begin position="418"/>
        <end position="427"/>
    </location>
</feature>
<evidence type="ECO:0000256" key="2">
    <source>
        <dbReference type="ARBA" id="ARBA00017553"/>
    </source>
</evidence>
<gene>
    <name evidence="7" type="ORF">R5R35_010313</name>
</gene>
<dbReference type="GO" id="GO:0097602">
    <property type="term" value="F:cullin family protein binding"/>
    <property type="evidence" value="ECO:0007669"/>
    <property type="project" value="TreeGrafter"/>
</dbReference>
<accession>A0AAN9V3Y3</accession>
<dbReference type="Pfam" id="PF05667">
    <property type="entry name" value="CCDC22_CC"/>
    <property type="match status" value="1"/>
</dbReference>